<evidence type="ECO:0000313" key="1">
    <source>
        <dbReference type="EMBL" id="KAA5541977.1"/>
    </source>
</evidence>
<keyword evidence="2" id="KW-1185">Reference proteome</keyword>
<gene>
    <name evidence="1" type="ORF">F0145_19515</name>
</gene>
<dbReference type="EMBL" id="VWSF01000019">
    <property type="protein sequence ID" value="KAA5541977.1"/>
    <property type="molecule type" value="Genomic_DNA"/>
</dbReference>
<dbReference type="RefSeq" id="WP_150091109.1">
    <property type="nucleotide sequence ID" value="NZ_VWSF01000019.1"/>
</dbReference>
<protein>
    <submittedName>
        <fullName evidence="1">Uncharacterized protein</fullName>
    </submittedName>
</protein>
<accession>A0A5M6D3A2</accession>
<organism evidence="1 2">
    <name type="scientific">Adhaeribacter rhizoryzae</name>
    <dbReference type="NCBI Taxonomy" id="2607907"/>
    <lineage>
        <taxon>Bacteria</taxon>
        <taxon>Pseudomonadati</taxon>
        <taxon>Bacteroidota</taxon>
        <taxon>Cytophagia</taxon>
        <taxon>Cytophagales</taxon>
        <taxon>Hymenobacteraceae</taxon>
        <taxon>Adhaeribacter</taxon>
    </lineage>
</organism>
<dbReference type="AlphaFoldDB" id="A0A5M6D3A2"/>
<comment type="caution">
    <text evidence="1">The sequence shown here is derived from an EMBL/GenBank/DDBJ whole genome shotgun (WGS) entry which is preliminary data.</text>
</comment>
<sequence>MIKIKHPDEKCNFQQEQFLANCPESERRFHELLFTNGNISYRYHMQAKEFSPTVKDYEEWLEGLPENIRKSMQEKGFESCKTILSFTRYVNEKNDIGMDEYIRQQMGAEDYAEYHRVCLNQDS</sequence>
<name>A0A5M6D3A2_9BACT</name>
<reference evidence="1 2" key="1">
    <citation type="submission" date="2019-09" db="EMBL/GenBank/DDBJ databases">
        <title>Genome sequence and assembly of Adhaeribacter sp.</title>
        <authorList>
            <person name="Chhetri G."/>
        </authorList>
    </citation>
    <scope>NUCLEOTIDE SEQUENCE [LARGE SCALE GENOMIC DNA]</scope>
    <source>
        <strain evidence="1 2">DK36</strain>
    </source>
</reference>
<proteinExistence type="predicted"/>
<evidence type="ECO:0000313" key="2">
    <source>
        <dbReference type="Proteomes" id="UP000323426"/>
    </source>
</evidence>
<dbReference type="Proteomes" id="UP000323426">
    <property type="component" value="Unassembled WGS sequence"/>
</dbReference>